<feature type="transmembrane region" description="Helical" evidence="1">
    <location>
        <begin position="63"/>
        <end position="84"/>
    </location>
</feature>
<feature type="transmembrane region" description="Helical" evidence="1">
    <location>
        <begin position="36"/>
        <end position="56"/>
    </location>
</feature>
<evidence type="ECO:0000313" key="3">
    <source>
        <dbReference type="Proteomes" id="UP000034531"/>
    </source>
</evidence>
<dbReference type="AlphaFoldDB" id="A0A0G0TUP4"/>
<feature type="transmembrane region" description="Helical" evidence="1">
    <location>
        <begin position="112"/>
        <end position="134"/>
    </location>
</feature>
<keyword evidence="1" id="KW-0812">Transmembrane</keyword>
<sequence length="189" mass="20708">MDNIGVTENSQSQTPQSAGELDKLVAQTQQNIKVGVWGYVVLSLVFPPFTTIWAFYKAGKKQVLPLVLPAITIAFSIVIILSAFSSRATVGVPEQLTKLGVSANTGVSESGLILVDNLTIFLGIIGLVGGFYWRQKVKKENLLNSFAVWFMIAIIMLQMAAVSYLFYFVYQSAYSTVVPIIQSNYQGIN</sequence>
<name>A0A0G0TUP4_9BACT</name>
<protein>
    <submittedName>
        <fullName evidence="2">Uncharacterized protein</fullName>
    </submittedName>
</protein>
<keyword evidence="1" id="KW-1133">Transmembrane helix</keyword>
<keyword evidence="1" id="KW-0472">Membrane</keyword>
<comment type="caution">
    <text evidence="2">The sequence shown here is derived from an EMBL/GenBank/DDBJ whole genome shotgun (WGS) entry which is preliminary data.</text>
</comment>
<evidence type="ECO:0000256" key="1">
    <source>
        <dbReference type="SAM" id="Phobius"/>
    </source>
</evidence>
<feature type="transmembrane region" description="Helical" evidence="1">
    <location>
        <begin position="146"/>
        <end position="170"/>
    </location>
</feature>
<gene>
    <name evidence="2" type="ORF">UT84_C0006G0007</name>
</gene>
<accession>A0A0G0TUP4</accession>
<dbReference type="Proteomes" id="UP000034531">
    <property type="component" value="Unassembled WGS sequence"/>
</dbReference>
<reference evidence="2 3" key="1">
    <citation type="journal article" date="2015" name="Nature">
        <title>rRNA introns, odd ribosomes, and small enigmatic genomes across a large radiation of phyla.</title>
        <authorList>
            <person name="Brown C.T."/>
            <person name="Hug L.A."/>
            <person name="Thomas B.C."/>
            <person name="Sharon I."/>
            <person name="Castelle C.J."/>
            <person name="Singh A."/>
            <person name="Wilkins M.J."/>
            <person name="Williams K.H."/>
            <person name="Banfield J.F."/>
        </authorList>
    </citation>
    <scope>NUCLEOTIDE SEQUENCE [LARGE SCALE GENOMIC DNA]</scope>
</reference>
<evidence type="ECO:0000313" key="2">
    <source>
        <dbReference type="EMBL" id="KKR50805.1"/>
    </source>
</evidence>
<proteinExistence type="predicted"/>
<dbReference type="EMBL" id="LBYI01000006">
    <property type="protein sequence ID" value="KKR50805.1"/>
    <property type="molecule type" value="Genomic_DNA"/>
</dbReference>
<organism evidence="2 3">
    <name type="scientific">Candidatus Curtissbacteria bacterium GW2011_GWA1_40_16</name>
    <dbReference type="NCBI Taxonomy" id="1618405"/>
    <lineage>
        <taxon>Bacteria</taxon>
        <taxon>Candidatus Curtissiibacteriota</taxon>
    </lineage>
</organism>